<protein>
    <submittedName>
        <fullName evidence="1">Uncharacterized protein</fullName>
    </submittedName>
</protein>
<accession>A0A3N4IXI1</accession>
<dbReference type="AlphaFoldDB" id="A0A3N4IXI1"/>
<evidence type="ECO:0000313" key="1">
    <source>
        <dbReference type="EMBL" id="RPA86364.1"/>
    </source>
</evidence>
<organism evidence="1 2">
    <name type="scientific">Ascobolus immersus RN42</name>
    <dbReference type="NCBI Taxonomy" id="1160509"/>
    <lineage>
        <taxon>Eukaryota</taxon>
        <taxon>Fungi</taxon>
        <taxon>Dikarya</taxon>
        <taxon>Ascomycota</taxon>
        <taxon>Pezizomycotina</taxon>
        <taxon>Pezizomycetes</taxon>
        <taxon>Pezizales</taxon>
        <taxon>Ascobolaceae</taxon>
        <taxon>Ascobolus</taxon>
    </lineage>
</organism>
<keyword evidence="2" id="KW-1185">Reference proteome</keyword>
<proteinExistence type="predicted"/>
<evidence type="ECO:0000313" key="2">
    <source>
        <dbReference type="Proteomes" id="UP000275078"/>
    </source>
</evidence>
<dbReference type="EMBL" id="ML119650">
    <property type="protein sequence ID" value="RPA86364.1"/>
    <property type="molecule type" value="Genomic_DNA"/>
</dbReference>
<gene>
    <name evidence="1" type="ORF">BJ508DRAFT_322021</name>
</gene>
<dbReference type="Proteomes" id="UP000275078">
    <property type="component" value="Unassembled WGS sequence"/>
</dbReference>
<sequence>MNLVQLLQRAISATSINWDAIRKEIRIVDESHSFVLEKFCRLFDAVDVLRPATGSDTDEKLEPEENMEEEEERANLYKQAQDILQPFLQKYLDQQATLEGELAFWKVANTDPKGRSQLLKRFSEEILSVKGSICGLSGYQKFAPPERPTPGSRPMIHINAETGEMEEIDPNPYNTIHSFRV</sequence>
<reference evidence="1 2" key="1">
    <citation type="journal article" date="2018" name="Nat. Ecol. Evol.">
        <title>Pezizomycetes genomes reveal the molecular basis of ectomycorrhizal truffle lifestyle.</title>
        <authorList>
            <person name="Murat C."/>
            <person name="Payen T."/>
            <person name="Noel B."/>
            <person name="Kuo A."/>
            <person name="Morin E."/>
            <person name="Chen J."/>
            <person name="Kohler A."/>
            <person name="Krizsan K."/>
            <person name="Balestrini R."/>
            <person name="Da Silva C."/>
            <person name="Montanini B."/>
            <person name="Hainaut M."/>
            <person name="Levati E."/>
            <person name="Barry K.W."/>
            <person name="Belfiori B."/>
            <person name="Cichocki N."/>
            <person name="Clum A."/>
            <person name="Dockter R.B."/>
            <person name="Fauchery L."/>
            <person name="Guy J."/>
            <person name="Iotti M."/>
            <person name="Le Tacon F."/>
            <person name="Lindquist E.A."/>
            <person name="Lipzen A."/>
            <person name="Malagnac F."/>
            <person name="Mello A."/>
            <person name="Molinier V."/>
            <person name="Miyauchi S."/>
            <person name="Poulain J."/>
            <person name="Riccioni C."/>
            <person name="Rubini A."/>
            <person name="Sitrit Y."/>
            <person name="Splivallo R."/>
            <person name="Traeger S."/>
            <person name="Wang M."/>
            <person name="Zifcakova L."/>
            <person name="Wipf D."/>
            <person name="Zambonelli A."/>
            <person name="Paolocci F."/>
            <person name="Nowrousian M."/>
            <person name="Ottonello S."/>
            <person name="Baldrian P."/>
            <person name="Spatafora J.W."/>
            <person name="Henrissat B."/>
            <person name="Nagy L.G."/>
            <person name="Aury J.M."/>
            <person name="Wincker P."/>
            <person name="Grigoriev I.V."/>
            <person name="Bonfante P."/>
            <person name="Martin F.M."/>
        </authorList>
    </citation>
    <scope>NUCLEOTIDE SEQUENCE [LARGE SCALE GENOMIC DNA]</scope>
    <source>
        <strain evidence="1 2">RN42</strain>
    </source>
</reference>
<name>A0A3N4IXI1_ASCIM</name>